<sequence length="141" mass="16260">MWWMMSNEGGHYCSKKSDDICCDVCGQYLIAGLDYEYKAVNLVKEEQNSPAEFLFLFRKLNPLGYVPVLVDGDVVLSDSFAILLYLAEKYPQHPLLPSDLKTKAVNFQVNLHFISLYLFLLLFSMTYFYNSVTIVKKLVFC</sequence>
<evidence type="ECO:0000313" key="1">
    <source>
        <dbReference type="EMBL" id="KAJ0099472.1"/>
    </source>
</evidence>
<dbReference type="EMBL" id="CM047900">
    <property type="protein sequence ID" value="KAJ0099472.1"/>
    <property type="molecule type" value="Genomic_DNA"/>
</dbReference>
<proteinExistence type="predicted"/>
<organism evidence="1 2">
    <name type="scientific">Pistacia atlantica</name>
    <dbReference type="NCBI Taxonomy" id="434234"/>
    <lineage>
        <taxon>Eukaryota</taxon>
        <taxon>Viridiplantae</taxon>
        <taxon>Streptophyta</taxon>
        <taxon>Embryophyta</taxon>
        <taxon>Tracheophyta</taxon>
        <taxon>Spermatophyta</taxon>
        <taxon>Magnoliopsida</taxon>
        <taxon>eudicotyledons</taxon>
        <taxon>Gunneridae</taxon>
        <taxon>Pentapetalae</taxon>
        <taxon>rosids</taxon>
        <taxon>malvids</taxon>
        <taxon>Sapindales</taxon>
        <taxon>Anacardiaceae</taxon>
        <taxon>Pistacia</taxon>
    </lineage>
</organism>
<accession>A0ACC1BKU3</accession>
<gene>
    <name evidence="1" type="ORF">Patl1_21775</name>
</gene>
<protein>
    <submittedName>
        <fullName evidence="1">Uncharacterized protein</fullName>
    </submittedName>
</protein>
<dbReference type="Proteomes" id="UP001164250">
    <property type="component" value="Chromosome 4"/>
</dbReference>
<comment type="caution">
    <text evidence="1">The sequence shown here is derived from an EMBL/GenBank/DDBJ whole genome shotgun (WGS) entry which is preliminary data.</text>
</comment>
<evidence type="ECO:0000313" key="2">
    <source>
        <dbReference type="Proteomes" id="UP001164250"/>
    </source>
</evidence>
<reference evidence="2" key="1">
    <citation type="journal article" date="2023" name="G3 (Bethesda)">
        <title>Genome assembly and association tests identify interacting loci associated with vigor, precocity, and sex in interspecific pistachio rootstocks.</title>
        <authorList>
            <person name="Palmer W."/>
            <person name="Jacygrad E."/>
            <person name="Sagayaradj S."/>
            <person name="Cavanaugh K."/>
            <person name="Han R."/>
            <person name="Bertier L."/>
            <person name="Beede B."/>
            <person name="Kafkas S."/>
            <person name="Golino D."/>
            <person name="Preece J."/>
            <person name="Michelmore R."/>
        </authorList>
    </citation>
    <scope>NUCLEOTIDE SEQUENCE [LARGE SCALE GENOMIC DNA]</scope>
</reference>
<name>A0ACC1BKU3_9ROSI</name>
<keyword evidence="2" id="KW-1185">Reference proteome</keyword>